<evidence type="ECO:0000256" key="7">
    <source>
        <dbReference type="ARBA" id="ARBA00023053"/>
    </source>
</evidence>
<dbReference type="GO" id="GO:0005886">
    <property type="term" value="C:plasma membrane"/>
    <property type="evidence" value="ECO:0007669"/>
    <property type="project" value="TreeGrafter"/>
</dbReference>
<evidence type="ECO:0000256" key="12">
    <source>
        <dbReference type="ARBA" id="ARBA00023303"/>
    </source>
</evidence>
<evidence type="ECO:0000256" key="10">
    <source>
        <dbReference type="ARBA" id="ARBA00023180"/>
    </source>
</evidence>
<evidence type="ECO:0000256" key="13">
    <source>
        <dbReference type="RuleBase" id="RU000679"/>
    </source>
</evidence>
<evidence type="ECO:0000256" key="4">
    <source>
        <dbReference type="ARBA" id="ARBA00022461"/>
    </source>
</evidence>
<dbReference type="STRING" id="2018661.A0A2A2JTR8"/>
<keyword evidence="7" id="KW-0915">Sodium</keyword>
<evidence type="ECO:0000256" key="15">
    <source>
        <dbReference type="SAM" id="SignalP"/>
    </source>
</evidence>
<name>A0A2A2JTR8_9BILA</name>
<evidence type="ECO:0000256" key="9">
    <source>
        <dbReference type="ARBA" id="ARBA00023136"/>
    </source>
</evidence>
<keyword evidence="6 14" id="KW-1133">Transmembrane helix</keyword>
<dbReference type="InterPro" id="IPR001873">
    <property type="entry name" value="ENaC"/>
</dbReference>
<evidence type="ECO:0000313" key="16">
    <source>
        <dbReference type="EMBL" id="PAV65073.1"/>
    </source>
</evidence>
<sequence>MMHSTHHMRYFVIQIFLLYFELEHSDEVAMTQDPIEMETVGTDYGTVGTIQTESTYATLSYVPVTDMSLQTIQTEPPTTSLSYATVTMEPTAMTLATEPTEATLTYATVEPTAMTLETEPPTMATLSSTDLSWTTASTATSIGNTEGSGTLATATATLATETADPKTTESTAQTIGTGGVLVTKKPVSTTTTMSVEESKEIIFDKVPPKEQEKIVKEITVDPTMVKDYIPFLIGGYDEDVRKNLSYTTNETFLGAMYEDKSLDLERDFTEVYDKSLGTCYSFNNMNGSSVYNIRQPGTSGGLSVMLRVYPQEYLSWTVPSGFMVFVHDREEAVVSDSPRINSRSGSATNLIISKSLFTRLGGKYGMCASEISEVKSYYFPGKYTTDGCLRSCYQDASYEECGCYDPRYPSPEGAATCTLEQRQCLYEMMVGRGDPSQWTDCYCPLPCSNTDYKVSWSETILNKVPVECSYEGTTRPSGSPFDPTVAPITETPATIAEPTTTVGNPLGGGGPISSILSTLLPSPTTPYHEPTSTQMPTPELPVTIPVAVQASKCTDDDVYYYEQAKLSTLSLYPATLNETNRYAPVISKPTISPLKLFIINPVTNLSTPNSSSTIILSEKQDNTSETNRGNSTLIPSSFAVTSTDATMNGTVADDDWFDNKDNITIQSESRELFIGIPLSQVPKNKHVTGVCLVITLILLCIFVSCLDTQTCIIGKITRCCRKKKLRNAVAVPSKESDQKKLLKK</sequence>
<evidence type="ECO:0000313" key="17">
    <source>
        <dbReference type="Proteomes" id="UP000218231"/>
    </source>
</evidence>
<keyword evidence="12 13" id="KW-0407">Ion channel</keyword>
<gene>
    <name evidence="16" type="ORF">WR25_20191</name>
</gene>
<dbReference type="AlphaFoldDB" id="A0A2A2JTR8"/>
<evidence type="ECO:0000256" key="3">
    <source>
        <dbReference type="ARBA" id="ARBA00022448"/>
    </source>
</evidence>
<feature type="chain" id="PRO_5012177840" description="Peptidase M12A domain-containing protein" evidence="15">
    <location>
        <begin position="26"/>
        <end position="744"/>
    </location>
</feature>
<organism evidence="16 17">
    <name type="scientific">Diploscapter pachys</name>
    <dbReference type="NCBI Taxonomy" id="2018661"/>
    <lineage>
        <taxon>Eukaryota</taxon>
        <taxon>Metazoa</taxon>
        <taxon>Ecdysozoa</taxon>
        <taxon>Nematoda</taxon>
        <taxon>Chromadorea</taxon>
        <taxon>Rhabditida</taxon>
        <taxon>Rhabditina</taxon>
        <taxon>Rhabditomorpha</taxon>
        <taxon>Rhabditoidea</taxon>
        <taxon>Rhabditidae</taxon>
        <taxon>Diploscapter</taxon>
    </lineage>
</organism>
<accession>A0A2A2JTR8</accession>
<keyword evidence="11 13" id="KW-0739">Sodium transport</keyword>
<comment type="similarity">
    <text evidence="2 13">Belongs to the amiloride-sensitive sodium channel (TC 1.A.6) family.</text>
</comment>
<evidence type="ECO:0000256" key="5">
    <source>
        <dbReference type="ARBA" id="ARBA00022692"/>
    </source>
</evidence>
<dbReference type="PRINTS" id="PR01078">
    <property type="entry name" value="AMINACHANNEL"/>
</dbReference>
<keyword evidence="3 13" id="KW-0813">Transport</keyword>
<evidence type="ECO:0000256" key="2">
    <source>
        <dbReference type="ARBA" id="ARBA00007193"/>
    </source>
</evidence>
<keyword evidence="8 13" id="KW-0406">Ion transport</keyword>
<dbReference type="Pfam" id="PF00858">
    <property type="entry name" value="ASC"/>
    <property type="match status" value="1"/>
</dbReference>
<dbReference type="EMBL" id="LIAE01010222">
    <property type="protein sequence ID" value="PAV65073.1"/>
    <property type="molecule type" value="Genomic_DNA"/>
</dbReference>
<keyword evidence="15" id="KW-0732">Signal</keyword>
<dbReference type="Gene3D" id="2.60.470.10">
    <property type="entry name" value="Acid-sensing ion channels like domains"/>
    <property type="match status" value="1"/>
</dbReference>
<evidence type="ECO:0000256" key="11">
    <source>
        <dbReference type="ARBA" id="ARBA00023201"/>
    </source>
</evidence>
<protein>
    <recommendedName>
        <fullName evidence="18">Peptidase M12A domain-containing protein</fullName>
    </recommendedName>
</protein>
<evidence type="ECO:0008006" key="18">
    <source>
        <dbReference type="Google" id="ProtNLM"/>
    </source>
</evidence>
<keyword evidence="9 14" id="KW-0472">Membrane</keyword>
<dbReference type="PANTHER" id="PTHR11690">
    <property type="entry name" value="AMILORIDE-SENSITIVE SODIUM CHANNEL-RELATED"/>
    <property type="match status" value="1"/>
</dbReference>
<dbReference type="OrthoDB" id="5800348at2759"/>
<keyword evidence="10" id="KW-0325">Glycoprotein</keyword>
<keyword evidence="5 13" id="KW-0812">Transmembrane</keyword>
<comment type="caution">
    <text evidence="16">The sequence shown here is derived from an EMBL/GenBank/DDBJ whole genome shotgun (WGS) entry which is preliminary data.</text>
</comment>
<reference evidence="16 17" key="1">
    <citation type="journal article" date="2017" name="Curr. Biol.">
        <title>Genome architecture and evolution of a unichromosomal asexual nematode.</title>
        <authorList>
            <person name="Fradin H."/>
            <person name="Zegar C."/>
            <person name="Gutwein M."/>
            <person name="Lucas J."/>
            <person name="Kovtun M."/>
            <person name="Corcoran D."/>
            <person name="Baugh L.R."/>
            <person name="Kiontke K."/>
            <person name="Gunsalus K."/>
            <person name="Fitch D.H."/>
            <person name="Piano F."/>
        </authorList>
    </citation>
    <scope>NUCLEOTIDE SEQUENCE [LARGE SCALE GENOMIC DNA]</scope>
    <source>
        <strain evidence="16">PF1309</strain>
    </source>
</reference>
<proteinExistence type="inferred from homology"/>
<evidence type="ECO:0000256" key="14">
    <source>
        <dbReference type="SAM" id="Phobius"/>
    </source>
</evidence>
<keyword evidence="17" id="KW-1185">Reference proteome</keyword>
<keyword evidence="4 13" id="KW-0894">Sodium channel</keyword>
<feature type="transmembrane region" description="Helical" evidence="14">
    <location>
        <begin position="687"/>
        <end position="706"/>
    </location>
</feature>
<dbReference type="PANTHER" id="PTHR11690:SF177">
    <property type="entry name" value="EGF-LIKE DOMAIN-CONTAINING PROTEIN"/>
    <property type="match status" value="1"/>
</dbReference>
<dbReference type="GO" id="GO:0015280">
    <property type="term" value="F:ligand-gated sodium channel activity"/>
    <property type="evidence" value="ECO:0007669"/>
    <property type="project" value="TreeGrafter"/>
</dbReference>
<evidence type="ECO:0000256" key="1">
    <source>
        <dbReference type="ARBA" id="ARBA00004141"/>
    </source>
</evidence>
<dbReference type="Proteomes" id="UP000218231">
    <property type="component" value="Unassembled WGS sequence"/>
</dbReference>
<feature type="signal peptide" evidence="15">
    <location>
        <begin position="1"/>
        <end position="25"/>
    </location>
</feature>
<evidence type="ECO:0000256" key="8">
    <source>
        <dbReference type="ARBA" id="ARBA00023065"/>
    </source>
</evidence>
<evidence type="ECO:0000256" key="6">
    <source>
        <dbReference type="ARBA" id="ARBA00022989"/>
    </source>
</evidence>
<comment type="subcellular location">
    <subcellularLocation>
        <location evidence="1">Membrane</location>
        <topology evidence="1">Multi-pass membrane protein</topology>
    </subcellularLocation>
</comment>